<feature type="chain" id="PRO_5040838461" evidence="2">
    <location>
        <begin position="22"/>
        <end position="274"/>
    </location>
</feature>
<protein>
    <submittedName>
        <fullName evidence="3">Uncharacterized protein</fullName>
    </submittedName>
</protein>
<dbReference type="PANTHER" id="PTHR11362:SF82">
    <property type="entry name" value="PHOSPHATIDYLETHANOLAMINE-BINDING PROTEIN 4"/>
    <property type="match status" value="1"/>
</dbReference>
<organism evidence="3 4">
    <name type="scientific">Didymella pomorum</name>
    <dbReference type="NCBI Taxonomy" id="749634"/>
    <lineage>
        <taxon>Eukaryota</taxon>
        <taxon>Fungi</taxon>
        <taxon>Dikarya</taxon>
        <taxon>Ascomycota</taxon>
        <taxon>Pezizomycotina</taxon>
        <taxon>Dothideomycetes</taxon>
        <taxon>Pleosporomycetidae</taxon>
        <taxon>Pleosporales</taxon>
        <taxon>Pleosporineae</taxon>
        <taxon>Didymellaceae</taxon>
        <taxon>Didymella</taxon>
    </lineage>
</organism>
<evidence type="ECO:0000256" key="1">
    <source>
        <dbReference type="SAM" id="MobiDB-lite"/>
    </source>
</evidence>
<feature type="signal peptide" evidence="2">
    <location>
        <begin position="1"/>
        <end position="21"/>
    </location>
</feature>
<gene>
    <name evidence="3" type="ORF">N0V91_002041</name>
</gene>
<feature type="region of interest" description="Disordered" evidence="1">
    <location>
        <begin position="197"/>
        <end position="227"/>
    </location>
</feature>
<dbReference type="InterPro" id="IPR035810">
    <property type="entry name" value="PEBP_euk"/>
</dbReference>
<comment type="caution">
    <text evidence="3">The sequence shown here is derived from an EMBL/GenBank/DDBJ whole genome shotgun (WGS) entry which is preliminary data.</text>
</comment>
<dbReference type="AlphaFoldDB" id="A0A9W8ZLN3"/>
<dbReference type="EMBL" id="JAPEVA010000008">
    <property type="protein sequence ID" value="KAJ4410554.1"/>
    <property type="molecule type" value="Genomic_DNA"/>
</dbReference>
<feature type="compositionally biased region" description="Low complexity" evidence="1">
    <location>
        <begin position="199"/>
        <end position="216"/>
    </location>
</feature>
<evidence type="ECO:0000313" key="3">
    <source>
        <dbReference type="EMBL" id="KAJ4410554.1"/>
    </source>
</evidence>
<keyword evidence="2" id="KW-0732">Signal</keyword>
<proteinExistence type="predicted"/>
<feature type="compositionally biased region" description="Polar residues" evidence="1">
    <location>
        <begin position="251"/>
        <end position="260"/>
    </location>
</feature>
<evidence type="ECO:0000256" key="2">
    <source>
        <dbReference type="SAM" id="SignalP"/>
    </source>
</evidence>
<dbReference type="Proteomes" id="UP001140510">
    <property type="component" value="Unassembled WGS sequence"/>
</dbReference>
<sequence>MALCFLQRTTTILTLLSAALAQTPPTIPLDLSTSFTKEVQVSFSNNAVTGFASGTVFSSSAVSSEPTFALGDSNGISPSTLYTLLMLDTTCPTRVLHYARSNFKFAFAGGTNIETESQPLLDYKAPGAFEEKGDRQYVFLMYTNPQRREIGELRLPAEGKAFDVKTFQKDNGLNEPVAGVGMVVQLGGTAECGDGGAGAVPSGLPSAVPASSGSSSTAQNGDFGEHGEHDFSGKCVTIFISTVWRRRRTGHFTNQRNRNAGPSIVGAGTADRRD</sequence>
<evidence type="ECO:0000313" key="4">
    <source>
        <dbReference type="Proteomes" id="UP001140510"/>
    </source>
</evidence>
<dbReference type="PANTHER" id="PTHR11362">
    <property type="entry name" value="PHOSPHATIDYLETHANOLAMINE-BINDING PROTEIN"/>
    <property type="match status" value="1"/>
</dbReference>
<dbReference type="Gene3D" id="3.90.280.10">
    <property type="entry name" value="PEBP-like"/>
    <property type="match status" value="1"/>
</dbReference>
<name>A0A9W8ZLN3_9PLEO</name>
<reference evidence="3" key="1">
    <citation type="submission" date="2022-10" db="EMBL/GenBank/DDBJ databases">
        <title>Tapping the CABI collections for fungal endophytes: first genome assemblies for Collariella, Neodidymelliopsis, Ascochyta clinopodiicola, Didymella pomorum, Didymosphaeria variabile, Neocosmospora piperis and Neocucurbitaria cava.</title>
        <authorList>
            <person name="Hill R."/>
        </authorList>
    </citation>
    <scope>NUCLEOTIDE SEQUENCE</scope>
    <source>
        <strain evidence="3">IMI 355091</strain>
    </source>
</reference>
<dbReference type="SUPFAM" id="SSF49777">
    <property type="entry name" value="PEBP-like"/>
    <property type="match status" value="1"/>
</dbReference>
<feature type="region of interest" description="Disordered" evidence="1">
    <location>
        <begin position="251"/>
        <end position="274"/>
    </location>
</feature>
<dbReference type="OrthoDB" id="5231984at2759"/>
<accession>A0A9W8ZLN3</accession>
<keyword evidence="4" id="KW-1185">Reference proteome</keyword>
<dbReference type="CDD" id="cd00866">
    <property type="entry name" value="PEBP_euk"/>
    <property type="match status" value="1"/>
</dbReference>
<dbReference type="InterPro" id="IPR036610">
    <property type="entry name" value="PEBP-like_sf"/>
</dbReference>